<dbReference type="Proteomes" id="UP000595437">
    <property type="component" value="Chromosome 11"/>
</dbReference>
<gene>
    <name evidence="1" type="ORF">FKW44_016495</name>
</gene>
<proteinExistence type="predicted"/>
<accession>A0A7T8H2G9</accession>
<dbReference type="AlphaFoldDB" id="A0A7T8H2G9"/>
<organism evidence="1 2">
    <name type="scientific">Caligus rogercresseyi</name>
    <name type="common">Sea louse</name>
    <dbReference type="NCBI Taxonomy" id="217165"/>
    <lineage>
        <taxon>Eukaryota</taxon>
        <taxon>Metazoa</taxon>
        <taxon>Ecdysozoa</taxon>
        <taxon>Arthropoda</taxon>
        <taxon>Crustacea</taxon>
        <taxon>Multicrustacea</taxon>
        <taxon>Hexanauplia</taxon>
        <taxon>Copepoda</taxon>
        <taxon>Siphonostomatoida</taxon>
        <taxon>Caligidae</taxon>
        <taxon>Caligus</taxon>
    </lineage>
</organism>
<evidence type="ECO:0000313" key="2">
    <source>
        <dbReference type="Proteomes" id="UP000595437"/>
    </source>
</evidence>
<evidence type="ECO:0000313" key="1">
    <source>
        <dbReference type="EMBL" id="QQP41971.1"/>
    </source>
</evidence>
<reference evidence="2" key="1">
    <citation type="submission" date="2021-01" db="EMBL/GenBank/DDBJ databases">
        <title>Caligus Genome Assembly.</title>
        <authorList>
            <person name="Gallardo-Escarate C."/>
        </authorList>
    </citation>
    <scope>NUCLEOTIDE SEQUENCE [LARGE SCALE GENOMIC DNA]</scope>
</reference>
<sequence length="91" mass="10442">MSINSLGGYFKSVEEAWNNYDGEELARLVSFRDPHVYSSKLQLEDPESLVDESLDTSINDLIASHLRCSWSFLVKKDALEAYRCQALAYYK</sequence>
<dbReference type="OrthoDB" id="10252687at2759"/>
<protein>
    <submittedName>
        <fullName evidence="1">Uncharacterized protein</fullName>
    </submittedName>
</protein>
<dbReference type="EMBL" id="CP045900">
    <property type="protein sequence ID" value="QQP41971.1"/>
    <property type="molecule type" value="Genomic_DNA"/>
</dbReference>
<name>A0A7T8H2G9_CALRO</name>
<keyword evidence="2" id="KW-1185">Reference proteome</keyword>